<feature type="transmembrane region" description="Helical" evidence="2">
    <location>
        <begin position="272"/>
        <end position="292"/>
    </location>
</feature>
<feature type="transmembrane region" description="Helical" evidence="2">
    <location>
        <begin position="234"/>
        <end position="252"/>
    </location>
</feature>
<sequence length="416" mass="45885">MINPVLKPPAYRTVSASLQSAQRAGLCALSAQSPPMKMVDFVATLFQAVTTIQAMSDDTSSQPQVLRLGSRDVLMIQVALMEIAVDLVFYGVQTGLFFAAVSALAHQDNRSRLVTAAVILLFVSSTSEVALEILFYVVQAPMILATDLGSVYDLLFRLYLATEICFRFNFIMSDAIVIWRAWVLWRDNRIVKVILSLCMAGSLVLPIVECVFWVRDAMGEPVPHLMSLMVTTPLLVTNSVTTILVGFQVWYYRRNIKGAIGPWKRSTQVEKVLVLLLESGFAYCLIWAVRLALDVAQSAGRIAIPYAVITIAYHSTAGIYPTLIILVVAMQRSATQDLALSQQISLPIMEGEEIVFQTKSGPSRSVDETHSEWLSGSSVIQDITQEDRSLTSGEETLPYDATHGEPKPVVERTQTS</sequence>
<dbReference type="EMBL" id="GL377309">
    <property type="protein sequence ID" value="EFI94907.1"/>
    <property type="molecule type" value="Genomic_DNA"/>
</dbReference>
<dbReference type="Proteomes" id="UP000007431">
    <property type="component" value="Unassembled WGS sequence"/>
</dbReference>
<feature type="region of interest" description="Disordered" evidence="1">
    <location>
        <begin position="377"/>
        <end position="416"/>
    </location>
</feature>
<dbReference type="HOGENOM" id="CLU_044614_9_0_1"/>
<feature type="transmembrane region" description="Helical" evidence="2">
    <location>
        <begin position="74"/>
        <end position="101"/>
    </location>
</feature>
<gene>
    <name evidence="3" type="ORF">SCHCODRAFT_111528</name>
</gene>
<dbReference type="KEGG" id="scm:SCHCO_02670516"/>
<evidence type="ECO:0000256" key="1">
    <source>
        <dbReference type="SAM" id="MobiDB-lite"/>
    </source>
</evidence>
<dbReference type="InParanoid" id="D8QCD0"/>
<keyword evidence="2" id="KW-0812">Transmembrane</keyword>
<protein>
    <submittedName>
        <fullName evidence="3">Uncharacterized protein</fullName>
    </submittedName>
</protein>
<proteinExistence type="predicted"/>
<dbReference type="GeneID" id="9591230"/>
<evidence type="ECO:0000256" key="2">
    <source>
        <dbReference type="SAM" id="Phobius"/>
    </source>
</evidence>
<keyword evidence="4" id="KW-1185">Reference proteome</keyword>
<feature type="transmembrane region" description="Helical" evidence="2">
    <location>
        <begin position="304"/>
        <end position="329"/>
    </location>
</feature>
<dbReference type="AlphaFoldDB" id="D8QCD0"/>
<feature type="transmembrane region" description="Helical" evidence="2">
    <location>
        <begin position="194"/>
        <end position="214"/>
    </location>
</feature>
<dbReference type="RefSeq" id="XP_003029810.1">
    <property type="nucleotide sequence ID" value="XM_003029764.1"/>
</dbReference>
<dbReference type="VEuPathDB" id="FungiDB:SCHCODRAFT_02670516"/>
<feature type="transmembrane region" description="Helical" evidence="2">
    <location>
        <begin position="158"/>
        <end position="182"/>
    </location>
</feature>
<organism evidence="4">
    <name type="scientific">Schizophyllum commune (strain H4-8 / FGSC 9210)</name>
    <name type="common">Split gill fungus</name>
    <dbReference type="NCBI Taxonomy" id="578458"/>
    <lineage>
        <taxon>Eukaryota</taxon>
        <taxon>Fungi</taxon>
        <taxon>Dikarya</taxon>
        <taxon>Basidiomycota</taxon>
        <taxon>Agaricomycotina</taxon>
        <taxon>Agaricomycetes</taxon>
        <taxon>Agaricomycetidae</taxon>
        <taxon>Agaricales</taxon>
        <taxon>Schizophyllaceae</taxon>
        <taxon>Schizophyllum</taxon>
    </lineage>
</organism>
<keyword evidence="2" id="KW-0472">Membrane</keyword>
<accession>D8QCD0</accession>
<evidence type="ECO:0000313" key="4">
    <source>
        <dbReference type="Proteomes" id="UP000007431"/>
    </source>
</evidence>
<dbReference type="OrthoDB" id="3174341at2759"/>
<evidence type="ECO:0000313" key="3">
    <source>
        <dbReference type="EMBL" id="EFI94907.1"/>
    </source>
</evidence>
<feature type="non-terminal residue" evidence="3">
    <location>
        <position position="416"/>
    </location>
</feature>
<keyword evidence="2" id="KW-1133">Transmembrane helix</keyword>
<name>D8QCD0_SCHCM</name>
<dbReference type="OMA" id="IGHDTIQ"/>
<reference evidence="3 4" key="1">
    <citation type="journal article" date="2010" name="Nat. Biotechnol.">
        <title>Genome sequence of the model mushroom Schizophyllum commune.</title>
        <authorList>
            <person name="Ohm R.A."/>
            <person name="de Jong J.F."/>
            <person name="Lugones L.G."/>
            <person name="Aerts A."/>
            <person name="Kothe E."/>
            <person name="Stajich J.E."/>
            <person name="de Vries R.P."/>
            <person name="Record E."/>
            <person name="Levasseur A."/>
            <person name="Baker S.E."/>
            <person name="Bartholomew K.A."/>
            <person name="Coutinho P.M."/>
            <person name="Erdmann S."/>
            <person name="Fowler T.J."/>
            <person name="Gathman A.C."/>
            <person name="Lombard V."/>
            <person name="Henrissat B."/>
            <person name="Knabe N."/>
            <person name="Kuees U."/>
            <person name="Lilly W.W."/>
            <person name="Lindquist E."/>
            <person name="Lucas S."/>
            <person name="Magnuson J.K."/>
            <person name="Piumi F."/>
            <person name="Raudaskoski M."/>
            <person name="Salamov A."/>
            <person name="Schmutz J."/>
            <person name="Schwarze F.W.M.R."/>
            <person name="vanKuyk P.A."/>
            <person name="Horton J.S."/>
            <person name="Grigoriev I.V."/>
            <person name="Woesten H.A.B."/>
        </authorList>
    </citation>
    <scope>NUCLEOTIDE SEQUENCE [LARGE SCALE GENOMIC DNA]</scope>
    <source>
        <strain evidence="4">H4-8 / FGSC 9210</strain>
    </source>
</reference>
<feature type="transmembrane region" description="Helical" evidence="2">
    <location>
        <begin position="113"/>
        <end position="138"/>
    </location>
</feature>